<dbReference type="Proteomes" id="UP000199006">
    <property type="component" value="Unassembled WGS sequence"/>
</dbReference>
<dbReference type="AlphaFoldDB" id="A0A1I4GSW9"/>
<sequence>MVKKRIQFTLTVEQAKELIVIAVSKHSVFKQAVKAGKILFKGGTTVSRLTELLYDYPLRISGRITARGTTAAAKKSNLPHSILVEKGNIVSVDPEILTISQTLGPDDLVICGANAIDARGQAALMAGSSGGGKAGRSIVYWRNRNVNCLITAGLEKLIPGNLRQLTDQINRENIDLAWGMAVGLILLPGHLITELEAVKLLAEVNCYAIGAGGIGSAAGSSVLEAYGDKKEIDKLINILKNLKSHSNQPAGLPDSLVECRPGSPDCADHLSCGYLKNRF</sequence>
<accession>A0A1I4GSW9</accession>
<evidence type="ECO:0000313" key="1">
    <source>
        <dbReference type="EMBL" id="SFL33085.1"/>
    </source>
</evidence>
<gene>
    <name evidence="1" type="ORF">SAMN02983006_00858</name>
</gene>
<name>A0A1I4GSW9_9FIRM</name>
<protein>
    <submittedName>
        <fullName evidence="1">Uncharacterized protein</fullName>
    </submittedName>
</protein>
<evidence type="ECO:0000313" key="2">
    <source>
        <dbReference type="Proteomes" id="UP000199006"/>
    </source>
</evidence>
<dbReference type="OrthoDB" id="5372599at2"/>
<proteinExistence type="predicted"/>
<dbReference type="STRING" id="29563.SAMN02983006_00858"/>
<keyword evidence="2" id="KW-1185">Reference proteome</keyword>
<reference evidence="1 2" key="1">
    <citation type="submission" date="2016-10" db="EMBL/GenBank/DDBJ databases">
        <authorList>
            <person name="de Groot N.N."/>
        </authorList>
    </citation>
    <scope>NUCLEOTIDE SEQUENCE [LARGE SCALE GENOMIC DNA]</scope>
    <source>
        <strain evidence="1 2">ATCC 51327</strain>
    </source>
</reference>
<dbReference type="EMBL" id="FOTI01000008">
    <property type="protein sequence ID" value="SFL33085.1"/>
    <property type="molecule type" value="Genomic_DNA"/>
</dbReference>
<dbReference type="RefSeq" id="WP_089860215.1">
    <property type="nucleotide sequence ID" value="NZ_FOTI01000008.1"/>
</dbReference>
<organism evidence="1 2">
    <name type="scientific">Halanaerobium salsuginis</name>
    <dbReference type="NCBI Taxonomy" id="29563"/>
    <lineage>
        <taxon>Bacteria</taxon>
        <taxon>Bacillati</taxon>
        <taxon>Bacillota</taxon>
        <taxon>Clostridia</taxon>
        <taxon>Halanaerobiales</taxon>
        <taxon>Halanaerobiaceae</taxon>
        <taxon>Halanaerobium</taxon>
    </lineage>
</organism>